<reference evidence="2 3" key="1">
    <citation type="submission" date="2023-10" db="EMBL/GenBank/DDBJ databases">
        <title>Marimonas sp. nov. isolated from tidal mud flat.</title>
        <authorList>
            <person name="Jaincy N.J."/>
            <person name="Srinivasan S."/>
            <person name="Lee S.-S."/>
        </authorList>
    </citation>
    <scope>NUCLEOTIDE SEQUENCE [LARGE SCALE GENOMIC DNA]</scope>
    <source>
        <strain evidence="2 3">MJ-SS3</strain>
    </source>
</reference>
<dbReference type="Proteomes" id="UP001268651">
    <property type="component" value="Unassembled WGS sequence"/>
</dbReference>
<accession>A0ABU3U478</accession>
<dbReference type="InterPro" id="IPR025048">
    <property type="entry name" value="DUF3987"/>
</dbReference>
<proteinExistence type="predicted"/>
<dbReference type="Pfam" id="PF08708">
    <property type="entry name" value="PriCT_1"/>
    <property type="match status" value="1"/>
</dbReference>
<dbReference type="Pfam" id="PF13148">
    <property type="entry name" value="DUF3987"/>
    <property type="match status" value="1"/>
</dbReference>
<dbReference type="InterPro" id="IPR014820">
    <property type="entry name" value="PriCT_1"/>
</dbReference>
<keyword evidence="3" id="KW-1185">Reference proteome</keyword>
<sequence length="734" mass="84033">MNTLYKKVRDQFGKKIGDIKIQDILQEIKSGRFKNDILAIRTAKQNDDKSEVDNLKSKLLAFTPSGTFGDQRKKEFLKSYSKIINLDFDHIPKDEIEVLIEIINDCKYTYASFISPSGEGVKVFVRIDTEQAMHNIAYLQVANYYKILTSYEFDSKCKDITRLCFVSHDEKTFINESSTIFKVNPDIMGSMNSNDQQFSPSEKLDECLTFTEKKIQYYEGNRNNFVYQFACNANRIGIPEEETFDYCYDNFDLDEVEMRNTVNSAYKNHIADFAKFANLAKHSNTDLLDDKTDSVLLITPKIPKSVYDHLPSLLKKGSEAFEDQRSKDSFLTGALSIISGCLPNVSGVYSGRKVYPNLFSFVIAPAASGKGALYSAKELADKFHKETMRISLNAIEEYLREQEERIDDEEIDPTPEPQFKVVYIPANTSNSKIIQHLQQNDGKGIICETEADTLGQTLKNDWGSYSDMVRKAFHHEKISISRRANNEYYEIENPQLSVALSGTPNQIYKIISSAEDGLFSRFVFYIFKSDTKWIDPSPYGNAINLTEHFEKLSNNVYEMTLFLDKNETIVELTKEQWSELNKAFSGYLEQINTFIGEDALSIVKRLGLILYRFCMILTSLRKFNNKKLEKVIVCSNQDFKSAMALIQIYLQHSIIMFNNLPSHSEEGFFKQGSNKDLFFKALPDEFGRKDAILLGRAYNLSNRTIDALLKKCLGTFLEQPKTGSYKKINVKPNS</sequence>
<organism evidence="2 3">
    <name type="scientific">Gilvirhabdus luticola</name>
    <dbReference type="NCBI Taxonomy" id="3079858"/>
    <lineage>
        <taxon>Bacteria</taxon>
        <taxon>Pseudomonadati</taxon>
        <taxon>Bacteroidota</taxon>
        <taxon>Flavobacteriia</taxon>
        <taxon>Flavobacteriales</taxon>
        <taxon>Flavobacteriaceae</taxon>
        <taxon>Gilvirhabdus</taxon>
    </lineage>
</organism>
<comment type="caution">
    <text evidence="2">The sequence shown here is derived from an EMBL/GenBank/DDBJ whole genome shotgun (WGS) entry which is preliminary data.</text>
</comment>
<evidence type="ECO:0000313" key="2">
    <source>
        <dbReference type="EMBL" id="MDU8885208.1"/>
    </source>
</evidence>
<dbReference type="EMBL" id="JAWHTF010000001">
    <property type="protein sequence ID" value="MDU8885208.1"/>
    <property type="molecule type" value="Genomic_DNA"/>
</dbReference>
<dbReference type="Pfam" id="PF08800">
    <property type="entry name" value="BT4734-like_N"/>
    <property type="match status" value="1"/>
</dbReference>
<evidence type="ECO:0000313" key="3">
    <source>
        <dbReference type="Proteomes" id="UP001268651"/>
    </source>
</evidence>
<gene>
    <name evidence="2" type="ORF">RXV94_03485</name>
</gene>
<dbReference type="InterPro" id="IPR014907">
    <property type="entry name" value="BT4734-like_N"/>
</dbReference>
<dbReference type="SMART" id="SM00942">
    <property type="entry name" value="PriCT_1"/>
    <property type="match status" value="1"/>
</dbReference>
<feature type="domain" description="Primase C-terminal 1" evidence="1">
    <location>
        <begin position="211"/>
        <end position="271"/>
    </location>
</feature>
<evidence type="ECO:0000259" key="1">
    <source>
        <dbReference type="SMART" id="SM00942"/>
    </source>
</evidence>
<dbReference type="RefSeq" id="WP_316661068.1">
    <property type="nucleotide sequence ID" value="NZ_JAWHTF010000001.1"/>
</dbReference>
<protein>
    <submittedName>
        <fullName evidence="2">DUF3987 domain-containing protein</fullName>
    </submittedName>
</protein>
<name>A0ABU3U478_9FLAO</name>